<evidence type="ECO:0000313" key="5">
    <source>
        <dbReference type="EMBL" id="MZP43258.1"/>
    </source>
</evidence>
<evidence type="ECO:0000256" key="1">
    <source>
        <dbReference type="ARBA" id="ARBA00018672"/>
    </source>
</evidence>
<dbReference type="SMART" id="SM00448">
    <property type="entry name" value="REC"/>
    <property type="match status" value="1"/>
</dbReference>
<dbReference type="InterPro" id="IPR011006">
    <property type="entry name" value="CheY-like_superfamily"/>
</dbReference>
<dbReference type="InterPro" id="IPR001789">
    <property type="entry name" value="Sig_transdc_resp-reg_receiver"/>
</dbReference>
<dbReference type="EMBL" id="WXEX01000007">
    <property type="protein sequence ID" value="MZP43258.1"/>
    <property type="molecule type" value="Genomic_DNA"/>
</dbReference>
<keyword evidence="6" id="KW-1185">Reference proteome</keyword>
<evidence type="ECO:0000259" key="4">
    <source>
        <dbReference type="PROSITE" id="PS50110"/>
    </source>
</evidence>
<dbReference type="GO" id="GO:0000160">
    <property type="term" value="P:phosphorelay signal transduction system"/>
    <property type="evidence" value="ECO:0007669"/>
    <property type="project" value="InterPro"/>
</dbReference>
<feature type="domain" description="Response regulatory" evidence="4">
    <location>
        <begin position="3"/>
        <end position="118"/>
    </location>
</feature>
<reference evidence="5 6" key="1">
    <citation type="submission" date="2020-01" db="EMBL/GenBank/DDBJ databases">
        <title>Whole genome sequence of Heliobacterium gestii DSM 11169.</title>
        <authorList>
            <person name="Kyndt J.A."/>
            <person name="Meyer T.E."/>
        </authorList>
    </citation>
    <scope>NUCLEOTIDE SEQUENCE [LARGE SCALE GENOMIC DNA]</scope>
    <source>
        <strain evidence="5 6">DSM 11169</strain>
    </source>
</reference>
<sequence length="125" mass="13698">MGKVLVVDDTAFARLSLANLIRMAGHEIVGQAGNGEEAIRLYHDLLPDLVTMDITMPVMDGIEATRQIRKTAPEARIIVVSAMGQMDHVKDCIIAGACDFIVKPFDLERVKNAIARHMGDEQQLA</sequence>
<dbReference type="Proteomes" id="UP000471031">
    <property type="component" value="Unassembled WGS sequence"/>
</dbReference>
<feature type="modified residue" description="4-aspartylphosphate" evidence="3">
    <location>
        <position position="53"/>
    </location>
</feature>
<comment type="function">
    <text evidence="2">May play the central regulatory role in sporulation. It may be an element of the effector pathway responsible for the activation of sporulation genes in response to nutritional stress. Spo0A may act in concert with spo0H (a sigma factor) to control the expression of some genes that are critical to the sporulation process.</text>
</comment>
<name>A0A845LAM2_HELGE</name>
<dbReference type="InterPro" id="IPR052048">
    <property type="entry name" value="ST_Response_Regulator"/>
</dbReference>
<gene>
    <name evidence="5" type="ORF">GTO89_09425</name>
</gene>
<dbReference type="AlphaFoldDB" id="A0A845LAM2"/>
<evidence type="ECO:0000256" key="2">
    <source>
        <dbReference type="ARBA" id="ARBA00024867"/>
    </source>
</evidence>
<dbReference type="PANTHER" id="PTHR43228:SF1">
    <property type="entry name" value="TWO-COMPONENT RESPONSE REGULATOR ARR22"/>
    <property type="match status" value="1"/>
</dbReference>
<dbReference type="RefSeq" id="WP_161261838.1">
    <property type="nucleotide sequence ID" value="NZ_JAFBDC010000013.1"/>
</dbReference>
<accession>A0A845LAM2</accession>
<evidence type="ECO:0000256" key="3">
    <source>
        <dbReference type="PROSITE-ProRule" id="PRU00169"/>
    </source>
</evidence>
<comment type="caution">
    <text evidence="5">The sequence shown here is derived from an EMBL/GenBank/DDBJ whole genome shotgun (WGS) entry which is preliminary data.</text>
</comment>
<dbReference type="PANTHER" id="PTHR43228">
    <property type="entry name" value="TWO-COMPONENT RESPONSE REGULATOR"/>
    <property type="match status" value="1"/>
</dbReference>
<dbReference type="OrthoDB" id="9790669at2"/>
<dbReference type="Gene3D" id="3.40.50.2300">
    <property type="match status" value="1"/>
</dbReference>
<protein>
    <recommendedName>
        <fullName evidence="1">Stage 0 sporulation protein A homolog</fullName>
    </recommendedName>
</protein>
<proteinExistence type="predicted"/>
<dbReference type="PROSITE" id="PS50110">
    <property type="entry name" value="RESPONSE_REGULATORY"/>
    <property type="match status" value="1"/>
</dbReference>
<organism evidence="5 6">
    <name type="scientific">Heliomicrobium gestii</name>
    <name type="common">Heliobacterium gestii</name>
    <dbReference type="NCBI Taxonomy" id="2699"/>
    <lineage>
        <taxon>Bacteria</taxon>
        <taxon>Bacillati</taxon>
        <taxon>Bacillota</taxon>
        <taxon>Clostridia</taxon>
        <taxon>Eubacteriales</taxon>
        <taxon>Heliobacteriaceae</taxon>
        <taxon>Heliomicrobium</taxon>
    </lineage>
</organism>
<evidence type="ECO:0000313" key="6">
    <source>
        <dbReference type="Proteomes" id="UP000471031"/>
    </source>
</evidence>
<dbReference type="Pfam" id="PF00072">
    <property type="entry name" value="Response_reg"/>
    <property type="match status" value="1"/>
</dbReference>
<dbReference type="SUPFAM" id="SSF52172">
    <property type="entry name" value="CheY-like"/>
    <property type="match status" value="1"/>
</dbReference>
<keyword evidence="3" id="KW-0597">Phosphoprotein</keyword>